<name>J9H2N7_9ZZZZ</name>
<keyword evidence="1" id="KW-0812">Transmembrane</keyword>
<evidence type="ECO:0000256" key="1">
    <source>
        <dbReference type="SAM" id="Phobius"/>
    </source>
</evidence>
<reference evidence="2" key="1">
    <citation type="journal article" date="2012" name="PLoS ONE">
        <title>Gene sets for utilization of primary and secondary nutrition supplies in the distal gut of endangered iberian lynx.</title>
        <authorList>
            <person name="Alcaide M."/>
            <person name="Messina E."/>
            <person name="Richter M."/>
            <person name="Bargiela R."/>
            <person name="Peplies J."/>
            <person name="Huws S.A."/>
            <person name="Newbold C.J."/>
            <person name="Golyshin P.N."/>
            <person name="Simon M.A."/>
            <person name="Lopez G."/>
            <person name="Yakimov M.M."/>
            <person name="Ferrer M."/>
        </authorList>
    </citation>
    <scope>NUCLEOTIDE SEQUENCE</scope>
</reference>
<accession>J9H2N7</accession>
<gene>
    <name evidence="2" type="ORF">EVA_01753</name>
</gene>
<dbReference type="AlphaFoldDB" id="J9H2N7"/>
<keyword evidence="1" id="KW-0472">Membrane</keyword>
<comment type="caution">
    <text evidence="2">The sequence shown here is derived from an EMBL/GenBank/DDBJ whole genome shotgun (WGS) entry which is preliminary data.</text>
</comment>
<proteinExistence type="predicted"/>
<protein>
    <submittedName>
        <fullName evidence="2">Uncharacterized protein</fullName>
    </submittedName>
</protein>
<evidence type="ECO:0000313" key="2">
    <source>
        <dbReference type="EMBL" id="EJX10138.1"/>
    </source>
</evidence>
<organism evidence="2">
    <name type="scientific">gut metagenome</name>
    <dbReference type="NCBI Taxonomy" id="749906"/>
    <lineage>
        <taxon>unclassified sequences</taxon>
        <taxon>metagenomes</taxon>
        <taxon>organismal metagenomes</taxon>
    </lineage>
</organism>
<sequence length="112" mass="13048">MASCNSSELQPAAAYFSYPEYAFIWDCKTPFAAFFISLKKSRLRLFLPRHSWENTVSSLLGGILLYIFQVNSGRFYFFRRLTSTPTSLRSYNIFVPASSCQKCYELFTFETR</sequence>
<keyword evidence="1" id="KW-1133">Transmembrane helix</keyword>
<dbReference type="EMBL" id="AMCI01000244">
    <property type="protein sequence ID" value="EJX10138.1"/>
    <property type="molecule type" value="Genomic_DNA"/>
</dbReference>
<feature type="transmembrane region" description="Helical" evidence="1">
    <location>
        <begin position="56"/>
        <end position="77"/>
    </location>
</feature>